<dbReference type="EMBL" id="JAEUBD010000095">
    <property type="protein sequence ID" value="KAH3678058.1"/>
    <property type="molecule type" value="Genomic_DNA"/>
</dbReference>
<feature type="compositionally biased region" description="Acidic residues" evidence="1">
    <location>
        <begin position="79"/>
        <end position="88"/>
    </location>
</feature>
<feature type="compositionally biased region" description="Basic and acidic residues" evidence="1">
    <location>
        <begin position="55"/>
        <end position="64"/>
    </location>
</feature>
<evidence type="ECO:0000313" key="2">
    <source>
        <dbReference type="EMBL" id="KAH3678058.1"/>
    </source>
</evidence>
<dbReference type="AlphaFoldDB" id="A0A9P8PTD1"/>
<evidence type="ECO:0000313" key="3">
    <source>
        <dbReference type="Proteomes" id="UP000788993"/>
    </source>
</evidence>
<dbReference type="Proteomes" id="UP000788993">
    <property type="component" value="Unassembled WGS sequence"/>
</dbReference>
<protein>
    <submittedName>
        <fullName evidence="2">Uncharacterized protein</fullName>
    </submittedName>
</protein>
<feature type="region of interest" description="Disordered" evidence="1">
    <location>
        <begin position="55"/>
        <end position="104"/>
    </location>
</feature>
<organism evidence="2 3">
    <name type="scientific">Ogataea polymorpha</name>
    <dbReference type="NCBI Taxonomy" id="460523"/>
    <lineage>
        <taxon>Eukaryota</taxon>
        <taxon>Fungi</taxon>
        <taxon>Dikarya</taxon>
        <taxon>Ascomycota</taxon>
        <taxon>Saccharomycotina</taxon>
        <taxon>Pichiomycetes</taxon>
        <taxon>Pichiales</taxon>
        <taxon>Pichiaceae</taxon>
        <taxon>Ogataea</taxon>
    </lineage>
</organism>
<accession>A0A9P8PTD1</accession>
<gene>
    <name evidence="2" type="ORF">OGATHE_000713</name>
</gene>
<reference evidence="2" key="2">
    <citation type="submission" date="2021-01" db="EMBL/GenBank/DDBJ databases">
        <authorList>
            <person name="Schikora-Tamarit M.A."/>
        </authorList>
    </citation>
    <scope>NUCLEOTIDE SEQUENCE</scope>
    <source>
        <strain evidence="2">NCAIM Y.01608</strain>
    </source>
</reference>
<reference evidence="2" key="1">
    <citation type="journal article" date="2021" name="Open Biol.">
        <title>Shared evolutionary footprints suggest mitochondrial oxidative damage underlies multiple complex I losses in fungi.</title>
        <authorList>
            <person name="Schikora-Tamarit M.A."/>
            <person name="Marcet-Houben M."/>
            <person name="Nosek J."/>
            <person name="Gabaldon T."/>
        </authorList>
    </citation>
    <scope>NUCLEOTIDE SEQUENCE</scope>
    <source>
        <strain evidence="2">NCAIM Y.01608</strain>
    </source>
</reference>
<comment type="caution">
    <text evidence="2">The sequence shown here is derived from an EMBL/GenBank/DDBJ whole genome shotgun (WGS) entry which is preliminary data.</text>
</comment>
<proteinExistence type="predicted"/>
<keyword evidence="3" id="KW-1185">Reference proteome</keyword>
<sequence length="153" mass="16288">MVREQCRLVSIKKCIVCIAQDCLEPRNGRSTGLSKPWLGAAGNSAKSSYWTAQDLNRKKGERAPTARIRPAKATRGNEELSDDDEDAADTTGLAGTPPLSSPTSRLANISWASSECPISSNGSVASVPAQSMITSSPPGCSSKYWLQSYTLPL</sequence>
<name>A0A9P8PTD1_9ASCO</name>
<evidence type="ECO:0000256" key="1">
    <source>
        <dbReference type="SAM" id="MobiDB-lite"/>
    </source>
</evidence>